<sequence>MNIHGKKIILRAIEEEDLALIHQWSNDPEINYNLGGWHFPSSRQDQHKWFQSLSLKNNDQRFAIETKEDGIIGMANLVDINWKDRNAFHGMLLGYKEIRGKGYGVDTIMTINRYAFEELGLKRLDSTIIAYNEASLHVYLTKCGWKKEGVKKNFYFRKNTWWDQVIMGITSEDYFQFISENPYW</sequence>
<feature type="domain" description="N-acetyltransferase" evidence="1">
    <location>
        <begin position="8"/>
        <end position="172"/>
    </location>
</feature>
<dbReference type="RefSeq" id="WP_219051861.1">
    <property type="nucleotide sequence ID" value="NZ_JAHWDP010000002.1"/>
</dbReference>
<protein>
    <submittedName>
        <fullName evidence="2">GNAT family N-acetyltransferase</fullName>
    </submittedName>
</protein>
<dbReference type="PANTHER" id="PTHR43415">
    <property type="entry name" value="SPERMIDINE N(1)-ACETYLTRANSFERASE"/>
    <property type="match status" value="1"/>
</dbReference>
<evidence type="ECO:0000313" key="2">
    <source>
        <dbReference type="EMBL" id="MBW2937435.1"/>
    </source>
</evidence>
<keyword evidence="3" id="KW-1185">Reference proteome</keyword>
<gene>
    <name evidence="2" type="ORF">KXJ69_04920</name>
</gene>
<dbReference type="AlphaFoldDB" id="A0A9X1FMS2"/>
<accession>A0A9X1FMS2</accession>
<dbReference type="GO" id="GO:0016747">
    <property type="term" value="F:acyltransferase activity, transferring groups other than amino-acyl groups"/>
    <property type="evidence" value="ECO:0007669"/>
    <property type="project" value="InterPro"/>
</dbReference>
<dbReference type="PANTHER" id="PTHR43415:SF3">
    <property type="entry name" value="GNAT-FAMILY ACETYLTRANSFERASE"/>
    <property type="match status" value="1"/>
</dbReference>
<comment type="caution">
    <text evidence="2">The sequence shown here is derived from an EMBL/GenBank/DDBJ whole genome shotgun (WGS) entry which is preliminary data.</text>
</comment>
<evidence type="ECO:0000313" key="3">
    <source>
        <dbReference type="Proteomes" id="UP001138686"/>
    </source>
</evidence>
<proteinExistence type="predicted"/>
<dbReference type="PROSITE" id="PS51186">
    <property type="entry name" value="GNAT"/>
    <property type="match status" value="1"/>
</dbReference>
<dbReference type="EMBL" id="JAHWDP010000002">
    <property type="protein sequence ID" value="MBW2937435.1"/>
    <property type="molecule type" value="Genomic_DNA"/>
</dbReference>
<dbReference type="Proteomes" id="UP001138686">
    <property type="component" value="Unassembled WGS sequence"/>
</dbReference>
<name>A0A9X1FMS2_9FLAO</name>
<dbReference type="InterPro" id="IPR000182">
    <property type="entry name" value="GNAT_dom"/>
</dbReference>
<dbReference type="Pfam" id="PF13302">
    <property type="entry name" value="Acetyltransf_3"/>
    <property type="match status" value="1"/>
</dbReference>
<evidence type="ECO:0000259" key="1">
    <source>
        <dbReference type="PROSITE" id="PS51186"/>
    </source>
</evidence>
<organism evidence="2 3">
    <name type="scientific">Halomarinibacterium sedimenti</name>
    <dbReference type="NCBI Taxonomy" id="2857106"/>
    <lineage>
        <taxon>Bacteria</taxon>
        <taxon>Pseudomonadati</taxon>
        <taxon>Bacteroidota</taxon>
        <taxon>Flavobacteriia</taxon>
        <taxon>Flavobacteriales</taxon>
        <taxon>Flavobacteriaceae</taxon>
        <taxon>Halomarinibacterium</taxon>
    </lineage>
</organism>
<reference evidence="2" key="1">
    <citation type="submission" date="2021-07" db="EMBL/GenBank/DDBJ databases">
        <title>Aureisphaera sp. CAU 1614 isolated from sea sediment.</title>
        <authorList>
            <person name="Kim W."/>
        </authorList>
    </citation>
    <scope>NUCLEOTIDE SEQUENCE</scope>
    <source>
        <strain evidence="2">CAU 1614</strain>
    </source>
</reference>